<dbReference type="RefSeq" id="WP_007105992.1">
    <property type="nucleotide sequence ID" value="NZ_BAER01000096.1"/>
</dbReference>
<dbReference type="Proteomes" id="UP000006322">
    <property type="component" value="Unassembled WGS sequence"/>
</dbReference>
<dbReference type="EMBL" id="BAER01000096">
    <property type="protein sequence ID" value="GAC34226.1"/>
    <property type="molecule type" value="Genomic_DNA"/>
</dbReference>
<accession>K6ZDR3</accession>
<keyword evidence="1" id="KW-0378">Hydrolase</keyword>
<dbReference type="PANTHER" id="PTHR43540:SF1">
    <property type="entry name" value="ISOCHORISMATASE HYDROLASE"/>
    <property type="match status" value="1"/>
</dbReference>
<evidence type="ECO:0000313" key="4">
    <source>
        <dbReference type="Proteomes" id="UP000006322"/>
    </source>
</evidence>
<protein>
    <recommendedName>
        <fullName evidence="2">Isochorismatase-like domain-containing protein</fullName>
    </recommendedName>
</protein>
<dbReference type="STRING" id="1129793.GPLA_3337"/>
<gene>
    <name evidence="3" type="ORF">GPLA_3337</name>
</gene>
<proteinExistence type="predicted"/>
<dbReference type="Gene3D" id="3.40.50.850">
    <property type="entry name" value="Isochorismatase-like"/>
    <property type="match status" value="1"/>
</dbReference>
<name>K6ZDR3_9ALTE</name>
<dbReference type="InterPro" id="IPR050272">
    <property type="entry name" value="Isochorismatase-like_hydrls"/>
</dbReference>
<dbReference type="SUPFAM" id="SSF52499">
    <property type="entry name" value="Isochorismatase-like hydrolases"/>
    <property type="match status" value="1"/>
</dbReference>
<keyword evidence="4" id="KW-1185">Reference proteome</keyword>
<dbReference type="InterPro" id="IPR000868">
    <property type="entry name" value="Isochorismatase-like_dom"/>
</dbReference>
<evidence type="ECO:0000256" key="1">
    <source>
        <dbReference type="ARBA" id="ARBA00022801"/>
    </source>
</evidence>
<evidence type="ECO:0000313" key="3">
    <source>
        <dbReference type="EMBL" id="GAC34226.1"/>
    </source>
</evidence>
<dbReference type="PANTHER" id="PTHR43540">
    <property type="entry name" value="PEROXYUREIDOACRYLATE/UREIDOACRYLATE AMIDOHYDROLASE-RELATED"/>
    <property type="match status" value="1"/>
</dbReference>
<dbReference type="InterPro" id="IPR036380">
    <property type="entry name" value="Isochorismatase-like_sf"/>
</dbReference>
<sequence>MTFSQSSTALICIDFINDIVHPDGKVAKHGNADFIARNDTLSKVEQLQTWAKNKDYLVIHVKIGFSDNYNPHPTTSPLFGSAKKNNIFVSDTWGTEFIAQLANQGNDLLIEKRRVNAFYSTPLADILRSHNISQLILCGCATDLAVQSTARDAHDRDFIVTVVSDCCVAKNEDVHNSTLQLLTRIASVTSLETILKQKI</sequence>
<organism evidence="3 4">
    <name type="scientific">Paraglaciecola polaris LMG 21857</name>
    <dbReference type="NCBI Taxonomy" id="1129793"/>
    <lineage>
        <taxon>Bacteria</taxon>
        <taxon>Pseudomonadati</taxon>
        <taxon>Pseudomonadota</taxon>
        <taxon>Gammaproteobacteria</taxon>
        <taxon>Alteromonadales</taxon>
        <taxon>Alteromonadaceae</taxon>
        <taxon>Paraglaciecola</taxon>
    </lineage>
</organism>
<dbReference type="OrthoDB" id="9791276at2"/>
<dbReference type="GO" id="GO:0016787">
    <property type="term" value="F:hydrolase activity"/>
    <property type="evidence" value="ECO:0007669"/>
    <property type="project" value="UniProtKB-KW"/>
</dbReference>
<dbReference type="AlphaFoldDB" id="K6ZDR3"/>
<dbReference type="Pfam" id="PF00857">
    <property type="entry name" value="Isochorismatase"/>
    <property type="match status" value="1"/>
</dbReference>
<reference evidence="4" key="1">
    <citation type="journal article" date="2014" name="Environ. Microbiol.">
        <title>Comparative genomics of the marine bacterial genus Glaciecola reveals the high degree of genomic diversity and genomic characteristic for cold adaptation.</title>
        <authorList>
            <person name="Qin Q.L."/>
            <person name="Xie B.B."/>
            <person name="Yu Y."/>
            <person name="Shu Y.L."/>
            <person name="Rong J.C."/>
            <person name="Zhang Y.J."/>
            <person name="Zhao D.L."/>
            <person name="Chen X.L."/>
            <person name="Zhang X.Y."/>
            <person name="Chen B."/>
            <person name="Zhou B.C."/>
            <person name="Zhang Y.Z."/>
        </authorList>
    </citation>
    <scope>NUCLEOTIDE SEQUENCE [LARGE SCALE GENOMIC DNA]</scope>
    <source>
        <strain evidence="4">LMG 21857</strain>
    </source>
</reference>
<dbReference type="CDD" id="cd00431">
    <property type="entry name" value="cysteine_hydrolases"/>
    <property type="match status" value="1"/>
</dbReference>
<evidence type="ECO:0000259" key="2">
    <source>
        <dbReference type="Pfam" id="PF00857"/>
    </source>
</evidence>
<feature type="domain" description="Isochorismatase-like" evidence="2">
    <location>
        <begin position="8"/>
        <end position="192"/>
    </location>
</feature>
<comment type="caution">
    <text evidence="3">The sequence shown here is derived from an EMBL/GenBank/DDBJ whole genome shotgun (WGS) entry which is preliminary data.</text>
</comment>